<evidence type="ECO:0000256" key="1">
    <source>
        <dbReference type="SAM" id="MobiDB-lite"/>
    </source>
</evidence>
<evidence type="ECO:0000313" key="3">
    <source>
        <dbReference type="Proteomes" id="UP000789375"/>
    </source>
</evidence>
<dbReference type="InterPro" id="IPR013784">
    <property type="entry name" value="Carb-bd-like_fold"/>
</dbReference>
<organism evidence="2 3">
    <name type="scientific">Funneliformis mosseae</name>
    <name type="common">Endomycorrhizal fungus</name>
    <name type="synonym">Glomus mosseae</name>
    <dbReference type="NCBI Taxonomy" id="27381"/>
    <lineage>
        <taxon>Eukaryota</taxon>
        <taxon>Fungi</taxon>
        <taxon>Fungi incertae sedis</taxon>
        <taxon>Mucoromycota</taxon>
        <taxon>Glomeromycotina</taxon>
        <taxon>Glomeromycetes</taxon>
        <taxon>Glomerales</taxon>
        <taxon>Glomeraceae</taxon>
        <taxon>Funneliformis</taxon>
    </lineage>
</organism>
<dbReference type="GO" id="GO:2001070">
    <property type="term" value="F:starch binding"/>
    <property type="evidence" value="ECO:0007669"/>
    <property type="project" value="InterPro"/>
</dbReference>
<feature type="region of interest" description="Disordered" evidence="1">
    <location>
        <begin position="1"/>
        <end position="47"/>
    </location>
</feature>
<protein>
    <submittedName>
        <fullName evidence="2">3580_t:CDS:1</fullName>
    </submittedName>
</protein>
<dbReference type="SUPFAM" id="SSF49452">
    <property type="entry name" value="Starch-binding domain-like"/>
    <property type="match status" value="1"/>
</dbReference>
<dbReference type="InterPro" id="IPR013783">
    <property type="entry name" value="Ig-like_fold"/>
</dbReference>
<sequence>MGKQKGKNKIDKNSDTSDDESEEFVDAKSEMENSDAATPPQNNENHPSSFIISGFKKGYKFVTEGLNFFTPKSKISEDVSYTKIIFHAHFPKVHVGIPVIVGNIEELGKWIKPKIFLKQYKKNRSYWYSDPIQIPNVRFQDSVRYKYAVCKVNNQNYLNLEYEGSGPDDDRELEIQRQQFDIWKNNSAYRINQITDYMFLNVIYKSENIKEMVIDYDNILKQHHDLTLSVTNLEFISKHVSDKSIDRRLFLCFLLEQTKIFELPREFKTAHLLQAFFTVDQYTFPSDSMHV</sequence>
<evidence type="ECO:0000313" key="2">
    <source>
        <dbReference type="EMBL" id="CAG8726972.1"/>
    </source>
</evidence>
<dbReference type="Proteomes" id="UP000789375">
    <property type="component" value="Unassembled WGS sequence"/>
</dbReference>
<feature type="compositionally biased region" description="Polar residues" evidence="1">
    <location>
        <begin position="35"/>
        <end position="47"/>
    </location>
</feature>
<proteinExistence type="predicted"/>
<reference evidence="2" key="1">
    <citation type="submission" date="2021-06" db="EMBL/GenBank/DDBJ databases">
        <authorList>
            <person name="Kallberg Y."/>
            <person name="Tangrot J."/>
            <person name="Rosling A."/>
        </authorList>
    </citation>
    <scope>NUCLEOTIDE SEQUENCE</scope>
    <source>
        <strain evidence="2">87-6 pot B 2015</strain>
    </source>
</reference>
<dbReference type="Gene3D" id="2.60.40.10">
    <property type="entry name" value="Immunoglobulins"/>
    <property type="match status" value="1"/>
</dbReference>
<dbReference type="EMBL" id="CAJVPP010015484">
    <property type="protein sequence ID" value="CAG8726972.1"/>
    <property type="molecule type" value="Genomic_DNA"/>
</dbReference>
<comment type="caution">
    <text evidence="2">The sequence shown here is derived from an EMBL/GenBank/DDBJ whole genome shotgun (WGS) entry which is preliminary data.</text>
</comment>
<name>A0A9N9IA46_FUNMO</name>
<accession>A0A9N9IA46</accession>
<keyword evidence="3" id="KW-1185">Reference proteome</keyword>
<gene>
    <name evidence="2" type="ORF">FMOSSE_LOCUS15408</name>
</gene>
<dbReference type="AlphaFoldDB" id="A0A9N9IA46"/>
<feature type="non-terminal residue" evidence="2">
    <location>
        <position position="291"/>
    </location>
</feature>